<comment type="caution">
    <text evidence="1">The sequence shown here is derived from an EMBL/GenBank/DDBJ whole genome shotgun (WGS) entry which is preliminary data.</text>
</comment>
<name>A0A081AUS5_PHYNI</name>
<accession>A0A081AUS5</accession>
<sequence>MESLSSLPATNTIGGTAILASKPRFEIHHAAAGATCCLAALQRLVRCKSPPKLQPVTMKRSLVKVPSQCDDEQRARVMLIAAWHSRVSEKVTTSPQRLRSTEILTFAAQGTEVTNPSRCSMLGELLCSN</sequence>
<gene>
    <name evidence="1" type="ORF">F444_03261</name>
</gene>
<proteinExistence type="predicted"/>
<evidence type="ECO:0000313" key="1">
    <source>
        <dbReference type="EMBL" id="ETO82636.1"/>
    </source>
</evidence>
<organism evidence="1 2">
    <name type="scientific">Phytophthora nicotianae P1976</name>
    <dbReference type="NCBI Taxonomy" id="1317066"/>
    <lineage>
        <taxon>Eukaryota</taxon>
        <taxon>Sar</taxon>
        <taxon>Stramenopiles</taxon>
        <taxon>Oomycota</taxon>
        <taxon>Peronosporomycetes</taxon>
        <taxon>Peronosporales</taxon>
        <taxon>Peronosporaceae</taxon>
        <taxon>Phytophthora</taxon>
    </lineage>
</organism>
<dbReference type="Proteomes" id="UP000028582">
    <property type="component" value="Unassembled WGS sequence"/>
</dbReference>
<protein>
    <submittedName>
        <fullName evidence="1">Uncharacterized protein</fullName>
    </submittedName>
</protein>
<evidence type="ECO:0000313" key="2">
    <source>
        <dbReference type="Proteomes" id="UP000028582"/>
    </source>
</evidence>
<dbReference type="EMBL" id="ANJA01000663">
    <property type="protein sequence ID" value="ETO82636.1"/>
    <property type="molecule type" value="Genomic_DNA"/>
</dbReference>
<dbReference type="AlphaFoldDB" id="A0A081AUS5"/>
<reference evidence="1 2" key="1">
    <citation type="submission" date="2013-11" db="EMBL/GenBank/DDBJ databases">
        <title>The Genome Sequence of Phytophthora parasitica P1976.</title>
        <authorList>
            <consortium name="The Broad Institute Genomics Platform"/>
            <person name="Russ C."/>
            <person name="Tyler B."/>
            <person name="Panabieres F."/>
            <person name="Shan W."/>
            <person name="Tripathy S."/>
            <person name="Grunwald N."/>
            <person name="Machado M."/>
            <person name="Johnson C.S."/>
            <person name="Walker B."/>
            <person name="Young S."/>
            <person name="Zeng Q."/>
            <person name="Gargeya S."/>
            <person name="Fitzgerald M."/>
            <person name="Haas B."/>
            <person name="Abouelleil A."/>
            <person name="Allen A.W."/>
            <person name="Alvarado L."/>
            <person name="Arachchi H.M."/>
            <person name="Berlin A.M."/>
            <person name="Chapman S.B."/>
            <person name="Gainer-Dewar J."/>
            <person name="Goldberg J."/>
            <person name="Griggs A."/>
            <person name="Gujja S."/>
            <person name="Hansen M."/>
            <person name="Howarth C."/>
            <person name="Imamovic A."/>
            <person name="Ireland A."/>
            <person name="Larimer J."/>
            <person name="McCowan C."/>
            <person name="Murphy C."/>
            <person name="Pearson M."/>
            <person name="Poon T.W."/>
            <person name="Priest M."/>
            <person name="Roberts A."/>
            <person name="Saif S."/>
            <person name="Shea T."/>
            <person name="Sisk P."/>
            <person name="Sykes S."/>
            <person name="Wortman J."/>
            <person name="Nusbaum C."/>
            <person name="Birren B."/>
        </authorList>
    </citation>
    <scope>NUCLEOTIDE SEQUENCE [LARGE SCALE GENOMIC DNA]</scope>
    <source>
        <strain evidence="1 2">P1976</strain>
    </source>
</reference>